<dbReference type="InterPro" id="IPR036388">
    <property type="entry name" value="WH-like_DNA-bd_sf"/>
</dbReference>
<name>A0A3G2KF24_9CAUD</name>
<organism evidence="4 5">
    <name type="scientific">Arthrobacter phage Corgi</name>
    <dbReference type="NCBI Taxonomy" id="2419952"/>
    <lineage>
        <taxon>Viruses</taxon>
        <taxon>Duplodnaviria</taxon>
        <taxon>Heunggongvirae</taxon>
        <taxon>Uroviricota</taxon>
        <taxon>Caudoviricetes</taxon>
        <taxon>Feeclasvirinae</taxon>
        <taxon>Corgivirus</taxon>
        <taxon>Corgivirus corgi</taxon>
    </lineage>
</organism>
<keyword evidence="2" id="KW-1035">Host cytoplasm</keyword>
<reference evidence="4 5" key="1">
    <citation type="submission" date="2018-09" db="EMBL/GenBank/DDBJ databases">
        <authorList>
            <person name="Rimple P.A."/>
            <person name="Stoner T.H."/>
            <person name="Garlena R.A."/>
            <person name="Russell D.A."/>
            <person name="Pope W.H."/>
            <person name="Jacobs-Sera D."/>
            <person name="Hatfull G.F."/>
        </authorList>
    </citation>
    <scope>NUCLEOTIDE SEQUENCE [LARGE SCALE GENOMIC DNA]</scope>
</reference>
<sequence>MQMPGRYRHPDDTARVVTPSDLIGAQEACSILGIDRSTLTRWIQSGATLPLAQLDGPGGAYVFDRTDVEAQARNIQAATAAMPLVKKGPQKE</sequence>
<evidence type="ECO:0000256" key="1">
    <source>
        <dbReference type="ARBA" id="ARBA00004192"/>
    </source>
</evidence>
<proteinExistence type="predicted"/>
<dbReference type="Pfam" id="PF12728">
    <property type="entry name" value="HTH_17"/>
    <property type="match status" value="1"/>
</dbReference>
<evidence type="ECO:0000313" key="5">
    <source>
        <dbReference type="Proteomes" id="UP000268506"/>
    </source>
</evidence>
<dbReference type="Gene3D" id="1.10.10.10">
    <property type="entry name" value="Winged helix-like DNA-binding domain superfamily/Winged helix DNA-binding domain"/>
    <property type="match status" value="1"/>
</dbReference>
<feature type="domain" description="Helix-turn-helix" evidence="3">
    <location>
        <begin position="25"/>
        <end position="70"/>
    </location>
</feature>
<dbReference type="InterPro" id="IPR009061">
    <property type="entry name" value="DNA-bd_dom_put_sf"/>
</dbReference>
<keyword evidence="5" id="KW-1185">Reference proteome</keyword>
<evidence type="ECO:0000313" key="4">
    <source>
        <dbReference type="EMBL" id="AYN57567.1"/>
    </source>
</evidence>
<comment type="subcellular location">
    <subcellularLocation>
        <location evidence="1">Host cytoplasm</location>
    </subcellularLocation>
</comment>
<evidence type="ECO:0000256" key="2">
    <source>
        <dbReference type="ARBA" id="ARBA00023200"/>
    </source>
</evidence>
<gene>
    <name evidence="4" type="primary">19</name>
    <name evidence="4" type="ORF">PBI_CORGI_19</name>
</gene>
<dbReference type="KEGG" id="vg:80090734"/>
<dbReference type="EMBL" id="MH834607">
    <property type="protein sequence ID" value="AYN57567.1"/>
    <property type="molecule type" value="Genomic_DNA"/>
</dbReference>
<accession>A0A3G2KF24</accession>
<dbReference type="GeneID" id="80090734"/>
<dbReference type="Proteomes" id="UP000268506">
    <property type="component" value="Segment"/>
</dbReference>
<dbReference type="RefSeq" id="YP_010761490.1">
    <property type="nucleotide sequence ID" value="NC_073596.1"/>
</dbReference>
<dbReference type="InterPro" id="IPR041657">
    <property type="entry name" value="HTH_17"/>
</dbReference>
<protein>
    <submittedName>
        <fullName evidence="4">DNA binding protein</fullName>
    </submittedName>
</protein>
<dbReference type="SUPFAM" id="SSF46955">
    <property type="entry name" value="Putative DNA-binding domain"/>
    <property type="match status" value="1"/>
</dbReference>
<dbReference type="GO" id="GO:0030430">
    <property type="term" value="C:host cell cytoplasm"/>
    <property type="evidence" value="ECO:0007669"/>
    <property type="project" value="UniProtKB-SubCell"/>
</dbReference>
<evidence type="ECO:0000259" key="3">
    <source>
        <dbReference type="Pfam" id="PF12728"/>
    </source>
</evidence>